<dbReference type="PANTHER" id="PTHR31636">
    <property type="entry name" value="OSJNBA0084A10.13 PROTEIN-RELATED"/>
    <property type="match status" value="1"/>
</dbReference>
<evidence type="ECO:0000256" key="1">
    <source>
        <dbReference type="ARBA" id="ARBA00023015"/>
    </source>
</evidence>
<dbReference type="Proteomes" id="UP000655225">
    <property type="component" value="Unassembled WGS sequence"/>
</dbReference>
<comment type="similarity">
    <text evidence="3">Belongs to the GRAS family.</text>
</comment>
<name>A0A834Z085_TETSI</name>
<evidence type="ECO:0000256" key="4">
    <source>
        <dbReference type="SAM" id="MobiDB-lite"/>
    </source>
</evidence>
<organism evidence="5 6">
    <name type="scientific">Tetracentron sinense</name>
    <name type="common">Spur-leaf</name>
    <dbReference type="NCBI Taxonomy" id="13715"/>
    <lineage>
        <taxon>Eukaryota</taxon>
        <taxon>Viridiplantae</taxon>
        <taxon>Streptophyta</taxon>
        <taxon>Embryophyta</taxon>
        <taxon>Tracheophyta</taxon>
        <taxon>Spermatophyta</taxon>
        <taxon>Magnoliopsida</taxon>
        <taxon>Trochodendrales</taxon>
        <taxon>Trochodendraceae</taxon>
        <taxon>Tetracentron</taxon>
    </lineage>
</organism>
<feature type="region of interest" description="VHIID" evidence="3">
    <location>
        <begin position="508"/>
        <end position="573"/>
    </location>
</feature>
<feature type="region of interest" description="SAW" evidence="3">
    <location>
        <begin position="727"/>
        <end position="802"/>
    </location>
</feature>
<evidence type="ECO:0000313" key="5">
    <source>
        <dbReference type="EMBL" id="KAF8397467.1"/>
    </source>
</evidence>
<accession>A0A834Z085</accession>
<proteinExistence type="inferred from homology"/>
<feature type="short sequence motif" description="VHIID" evidence="3">
    <location>
        <begin position="539"/>
        <end position="543"/>
    </location>
</feature>
<dbReference type="EMBL" id="JABCRI010000011">
    <property type="protein sequence ID" value="KAF8397467.1"/>
    <property type="molecule type" value="Genomic_DNA"/>
</dbReference>
<comment type="caution">
    <text evidence="3">Lacks conserved residue(s) required for the propagation of feature annotation.</text>
</comment>
<feature type="compositionally biased region" description="Basic and acidic residues" evidence="4">
    <location>
        <begin position="346"/>
        <end position="357"/>
    </location>
</feature>
<feature type="short sequence motif" description="LXXLL motif" evidence="3">
    <location>
        <begin position="638"/>
        <end position="642"/>
    </location>
</feature>
<feature type="region of interest" description="Leucine repeat I (LRI)" evidence="3">
    <location>
        <begin position="429"/>
        <end position="489"/>
    </location>
</feature>
<evidence type="ECO:0008006" key="7">
    <source>
        <dbReference type="Google" id="ProtNLM"/>
    </source>
</evidence>
<feature type="region of interest" description="Disordered" evidence="4">
    <location>
        <begin position="327"/>
        <end position="358"/>
    </location>
</feature>
<dbReference type="PROSITE" id="PS50985">
    <property type="entry name" value="GRAS"/>
    <property type="match status" value="1"/>
</dbReference>
<comment type="caution">
    <text evidence="5">The sequence shown here is derived from an EMBL/GenBank/DDBJ whole genome shotgun (WGS) entry which is preliminary data.</text>
</comment>
<dbReference type="AlphaFoldDB" id="A0A834Z085"/>
<feature type="region of interest" description="Leucine repeat II (LRII)" evidence="3">
    <location>
        <begin position="589"/>
        <end position="621"/>
    </location>
</feature>
<dbReference type="InterPro" id="IPR005202">
    <property type="entry name" value="TF_GRAS"/>
</dbReference>
<feature type="region of interest" description="Disordered" evidence="4">
    <location>
        <begin position="402"/>
        <end position="423"/>
    </location>
</feature>
<keyword evidence="1" id="KW-0805">Transcription regulation</keyword>
<keyword evidence="6" id="KW-1185">Reference proteome</keyword>
<dbReference type="OrthoDB" id="47276at2759"/>
<keyword evidence="2" id="KW-0804">Transcription</keyword>
<reference evidence="5 6" key="1">
    <citation type="submission" date="2020-04" db="EMBL/GenBank/DDBJ databases">
        <title>Plant Genome Project.</title>
        <authorList>
            <person name="Zhang R.-G."/>
        </authorList>
    </citation>
    <scope>NUCLEOTIDE SEQUENCE [LARGE SCALE GENOMIC DNA]</scope>
    <source>
        <strain evidence="5">YNK0</strain>
        <tissue evidence="5">Leaf</tissue>
    </source>
</reference>
<evidence type="ECO:0000256" key="3">
    <source>
        <dbReference type="PROSITE-ProRule" id="PRU01191"/>
    </source>
</evidence>
<dbReference type="OMA" id="YDFPPIY"/>
<sequence length="807" mass="91419">MISDPGLEEFSGTMNGFKFDDESFSVISDQNLVNELKLEDNFLDHNFMDLPFLPADPNPSNLAPSSKENFPACSEDCDLSDVVLNYIDQMLMEEDMEEKSCMFQESSALQAAEKSFYEILGEDYPHVLGQPPPYVVSNAEIPDDNFPPNYNPPYVDHNAQNPDYDFPPIYNPPFVDHNAENPTYDFPPIYNPPFVDHNAKNPNGNFPSNYNNLNSSGNLVDPSWNWDVSDYNSFHTQTLPVNSNSQSTSSSSNSASTVVDGLVESPVSTLLVSDMFESQSIEQFRRGVEEASKFLPKCNSLIVDLENNGSLSWEPKEEAREVVVKVEKKDEREYSPNGSGGKKNHHRDDIDLEEGRSNKQSAVYAESIVRSEMFDRVLLHPVKGESPLCAIQEDLQKEIRKNAQQNGESKGSNGGKGRGKKQVGKRDVMDLRTLLIHCAQAIAADDRRSANELLKQIRKNSSPFGDESQRLAHCFADALEARLAGTGTQIYAALSTKRKSAADLLKAYQLYLAACPFQKLSNFFSNQTIKDVAKNATRLHIIDFGILYGFQWPSLIQGLSTRPGGPPKLRITGIDCPQRGFRPAEKVEETGHRLANYAETFNVPFEYNAIAQKWETIQIDDLKIDRNEVVVVNCLYRLKNLLDETVVVDSPRNTVLNLIRKTNPDVFIHGIVNGTYNAPFFVTRFREALFHFSALLDMLENNIPREHPERLLIEKELFGRDLLNAIACEGTERVERPETYKQWKIRNLRAGFRQLPLNQEMMKKAVDWAKSSYHKDFVIDQDSQWMLQGWKGRTLYALSSWRPVYES</sequence>
<dbReference type="Pfam" id="PF03514">
    <property type="entry name" value="GRAS"/>
    <property type="match status" value="1"/>
</dbReference>
<protein>
    <recommendedName>
        <fullName evidence="7">Scarecrow-like protein 9</fullName>
    </recommendedName>
</protein>
<evidence type="ECO:0000313" key="6">
    <source>
        <dbReference type="Proteomes" id="UP000655225"/>
    </source>
</evidence>
<evidence type="ECO:0000256" key="2">
    <source>
        <dbReference type="ARBA" id="ARBA00023163"/>
    </source>
</evidence>
<gene>
    <name evidence="5" type="ORF">HHK36_016384</name>
</gene>